<comment type="function">
    <text evidence="1">Alpha-L-fucosidase is responsible for hydrolyzing the alpha-1,6-linked fucose joined to the reducing-end N-acetylglucosamine of the carbohydrate moieties of glycoproteins.</text>
</comment>
<protein>
    <recommendedName>
        <fullName evidence="3">alpha-L-fucosidase</fullName>
        <ecNumber evidence="3">3.2.1.51</ecNumber>
    </recommendedName>
</protein>
<evidence type="ECO:0000256" key="3">
    <source>
        <dbReference type="ARBA" id="ARBA00012662"/>
    </source>
</evidence>
<accession>A0A6B1DRW4</accession>
<dbReference type="GO" id="GO:0006004">
    <property type="term" value="P:fucose metabolic process"/>
    <property type="evidence" value="ECO:0007669"/>
    <property type="project" value="InterPro"/>
</dbReference>
<dbReference type="GO" id="GO:0004560">
    <property type="term" value="F:alpha-L-fucosidase activity"/>
    <property type="evidence" value="ECO:0007669"/>
    <property type="project" value="InterPro"/>
</dbReference>
<dbReference type="Gene3D" id="3.20.20.80">
    <property type="entry name" value="Glycosidases"/>
    <property type="match status" value="1"/>
</dbReference>
<comment type="caution">
    <text evidence="8">The sequence shown here is derived from an EMBL/GenBank/DDBJ whole genome shotgun (WGS) entry which is preliminary data.</text>
</comment>
<organism evidence="8">
    <name type="scientific">Caldilineaceae bacterium SB0662_bin_9</name>
    <dbReference type="NCBI Taxonomy" id="2605258"/>
    <lineage>
        <taxon>Bacteria</taxon>
        <taxon>Bacillati</taxon>
        <taxon>Chloroflexota</taxon>
        <taxon>Caldilineae</taxon>
        <taxon>Caldilineales</taxon>
        <taxon>Caldilineaceae</taxon>
    </lineage>
</organism>
<dbReference type="InterPro" id="IPR000933">
    <property type="entry name" value="Glyco_hydro_29"/>
</dbReference>
<evidence type="ECO:0000259" key="7">
    <source>
        <dbReference type="Pfam" id="PF01120"/>
    </source>
</evidence>
<gene>
    <name evidence="8" type="ORF">F4Y08_09030</name>
</gene>
<evidence type="ECO:0000256" key="4">
    <source>
        <dbReference type="ARBA" id="ARBA00022729"/>
    </source>
</evidence>
<reference evidence="8" key="1">
    <citation type="submission" date="2019-09" db="EMBL/GenBank/DDBJ databases">
        <title>Characterisation of the sponge microbiome using genome-centric metagenomics.</title>
        <authorList>
            <person name="Engelberts J.P."/>
            <person name="Robbins S.J."/>
            <person name="De Goeij J.M."/>
            <person name="Aranda M."/>
            <person name="Bell S.C."/>
            <person name="Webster N.S."/>
        </authorList>
    </citation>
    <scope>NUCLEOTIDE SEQUENCE</scope>
    <source>
        <strain evidence="8">SB0662_bin_9</strain>
    </source>
</reference>
<dbReference type="EC" id="3.2.1.51" evidence="3"/>
<evidence type="ECO:0000313" key="8">
    <source>
        <dbReference type="EMBL" id="MYD90460.1"/>
    </source>
</evidence>
<dbReference type="PRINTS" id="PR00741">
    <property type="entry name" value="GLHYDRLASE29"/>
</dbReference>
<evidence type="ECO:0000256" key="2">
    <source>
        <dbReference type="ARBA" id="ARBA00007951"/>
    </source>
</evidence>
<dbReference type="Pfam" id="PF01120">
    <property type="entry name" value="Alpha_L_fucos"/>
    <property type="match status" value="1"/>
</dbReference>
<dbReference type="InterPro" id="IPR057739">
    <property type="entry name" value="Glyco_hydro_29_N"/>
</dbReference>
<proteinExistence type="inferred from homology"/>
<evidence type="ECO:0000256" key="5">
    <source>
        <dbReference type="ARBA" id="ARBA00022801"/>
    </source>
</evidence>
<dbReference type="InterPro" id="IPR016286">
    <property type="entry name" value="FUC_metazoa-typ"/>
</dbReference>
<dbReference type="GO" id="GO:0005764">
    <property type="term" value="C:lysosome"/>
    <property type="evidence" value="ECO:0007669"/>
    <property type="project" value="TreeGrafter"/>
</dbReference>
<dbReference type="SUPFAM" id="SSF51445">
    <property type="entry name" value="(Trans)glycosidases"/>
    <property type="match status" value="1"/>
</dbReference>
<feature type="domain" description="Glycoside hydrolase family 29 N-terminal" evidence="7">
    <location>
        <begin position="12"/>
        <end position="316"/>
    </location>
</feature>
<comment type="similarity">
    <text evidence="2">Belongs to the glycosyl hydrolase 29 family.</text>
</comment>
<name>A0A6B1DRW4_9CHLR</name>
<keyword evidence="5" id="KW-0378">Hydrolase</keyword>
<dbReference type="GO" id="GO:0016139">
    <property type="term" value="P:glycoside catabolic process"/>
    <property type="evidence" value="ECO:0007669"/>
    <property type="project" value="TreeGrafter"/>
</dbReference>
<dbReference type="PANTHER" id="PTHR10030">
    <property type="entry name" value="ALPHA-L-FUCOSIDASE"/>
    <property type="match status" value="1"/>
</dbReference>
<sequence>MALNQPAHAHDQDRASQEVYTQRANTPETLAWYQDRALGMYLYWTVDAVFGMVNAHSVVGASPAYLDRYFRQLPLWFNPQRFDAAWYARLAATCGFDYVTVTAKNHNGFCMWDTATTDFKVTNTAYGRDILYQYTQALRARDIPVGFYFSPDDAWFQWRRGREVTRSRDYCNPESNPELLAYDQRQLEELITVYDPDILCVDGYQAATASLVEFAWDLKPELMVTRGGITTPEQEARQDVQGPFESHYTIGRQWQYRAGNDRNKTGRELIELLVDCRSRGGTLLLAIGGPDADGVLPRDKDDRVRELGLWMFVNGEAMQSTRPWLHSRQGDLAFTQSRDGTVVYAVDLGPPLPLGTWRTVAVDGLHLQADARVDVLGASGLTLEYRPDFDPRPRWFATPTGVAVTYCRTQRLYNDLRWPNPVTLKFDGVVAG</sequence>
<evidence type="ECO:0000256" key="1">
    <source>
        <dbReference type="ARBA" id="ARBA00004071"/>
    </source>
</evidence>
<dbReference type="SMART" id="SM00812">
    <property type="entry name" value="Alpha_L_fucos"/>
    <property type="match status" value="1"/>
</dbReference>
<keyword evidence="4" id="KW-0732">Signal</keyword>
<dbReference type="PANTHER" id="PTHR10030:SF37">
    <property type="entry name" value="ALPHA-L-FUCOSIDASE-RELATED"/>
    <property type="match status" value="1"/>
</dbReference>
<dbReference type="InterPro" id="IPR017853">
    <property type="entry name" value="GH"/>
</dbReference>
<dbReference type="EMBL" id="VXPY01000062">
    <property type="protein sequence ID" value="MYD90460.1"/>
    <property type="molecule type" value="Genomic_DNA"/>
</dbReference>
<dbReference type="AlphaFoldDB" id="A0A6B1DRW4"/>
<keyword evidence="6" id="KW-0326">Glycosidase</keyword>
<evidence type="ECO:0000256" key="6">
    <source>
        <dbReference type="ARBA" id="ARBA00023295"/>
    </source>
</evidence>